<protein>
    <recommendedName>
        <fullName evidence="2">thymidine kinase</fullName>
        <ecNumber evidence="2">2.7.1.21</ecNumber>
    </recommendedName>
</protein>
<evidence type="ECO:0000256" key="1">
    <source>
        <dbReference type="ARBA" id="ARBA00007587"/>
    </source>
</evidence>
<dbReference type="PANTHER" id="PTHR11441">
    <property type="entry name" value="THYMIDINE KINASE"/>
    <property type="match status" value="1"/>
</dbReference>
<dbReference type="SUPFAM" id="SSF52540">
    <property type="entry name" value="P-loop containing nucleoside triphosphate hydrolases"/>
    <property type="match status" value="1"/>
</dbReference>
<sequence>MGCMYSGKTTSLLNEKSRYETITKNVLMVNHKLDTKRHPDITISPEGYGEIRTHSNRFVDGVLMVNKLSEILDLHYSAYIGADVIIIDEAQFFDDLFVFLKSEMEKMTSAKIFIIGGLSGDFKMQPIGQILQVIPLADEVIKLNAYCSICKDGTKASFTKRLINDREQILIGKNDIYTPVCRRHF</sequence>
<dbReference type="EMBL" id="MN739708">
    <property type="protein sequence ID" value="QHT22182.1"/>
    <property type="molecule type" value="Genomic_DNA"/>
</dbReference>
<dbReference type="SUPFAM" id="SSF57716">
    <property type="entry name" value="Glucocorticoid receptor-like (DNA-binding domain)"/>
    <property type="match status" value="1"/>
</dbReference>
<keyword evidence="5" id="KW-0547">Nucleotide-binding</keyword>
<keyword evidence="3" id="KW-0237">DNA synthesis</keyword>
<evidence type="ECO:0000256" key="2">
    <source>
        <dbReference type="ARBA" id="ARBA00012118"/>
    </source>
</evidence>
<dbReference type="AlphaFoldDB" id="A0A6C0E0G4"/>
<evidence type="ECO:0000313" key="8">
    <source>
        <dbReference type="EMBL" id="QHT22182.1"/>
    </source>
</evidence>
<dbReference type="PROSITE" id="PS00603">
    <property type="entry name" value="TK_CELLULAR_TYPE"/>
    <property type="match status" value="1"/>
</dbReference>
<dbReference type="InterPro" id="IPR020633">
    <property type="entry name" value="Thymidine_kinase_CS"/>
</dbReference>
<evidence type="ECO:0000256" key="6">
    <source>
        <dbReference type="ARBA" id="ARBA00022777"/>
    </source>
</evidence>
<evidence type="ECO:0000256" key="5">
    <source>
        <dbReference type="ARBA" id="ARBA00022741"/>
    </source>
</evidence>
<dbReference type="EC" id="2.7.1.21" evidence="2"/>
<dbReference type="Gene3D" id="3.40.50.300">
    <property type="entry name" value="P-loop containing nucleotide triphosphate hydrolases"/>
    <property type="match status" value="1"/>
</dbReference>
<dbReference type="GO" id="GO:0005524">
    <property type="term" value="F:ATP binding"/>
    <property type="evidence" value="ECO:0007669"/>
    <property type="project" value="UniProtKB-KW"/>
</dbReference>
<keyword evidence="7" id="KW-0067">ATP-binding</keyword>
<dbReference type="Gene3D" id="3.30.60.20">
    <property type="match status" value="1"/>
</dbReference>
<dbReference type="InterPro" id="IPR001267">
    <property type="entry name" value="Thymidine_kinase"/>
</dbReference>
<dbReference type="InterPro" id="IPR027417">
    <property type="entry name" value="P-loop_NTPase"/>
</dbReference>
<evidence type="ECO:0000256" key="7">
    <source>
        <dbReference type="ARBA" id="ARBA00022840"/>
    </source>
</evidence>
<evidence type="ECO:0000256" key="3">
    <source>
        <dbReference type="ARBA" id="ARBA00022634"/>
    </source>
</evidence>
<comment type="similarity">
    <text evidence="1">Belongs to the thymidine kinase family.</text>
</comment>
<dbReference type="GO" id="GO:0071897">
    <property type="term" value="P:DNA biosynthetic process"/>
    <property type="evidence" value="ECO:0007669"/>
    <property type="project" value="UniProtKB-KW"/>
</dbReference>
<evidence type="ECO:0000256" key="4">
    <source>
        <dbReference type="ARBA" id="ARBA00022679"/>
    </source>
</evidence>
<dbReference type="GO" id="GO:0004797">
    <property type="term" value="F:thymidine kinase activity"/>
    <property type="evidence" value="ECO:0007669"/>
    <property type="project" value="UniProtKB-EC"/>
</dbReference>
<accession>A0A6C0E0G4</accession>
<organism evidence="8">
    <name type="scientific">viral metagenome</name>
    <dbReference type="NCBI Taxonomy" id="1070528"/>
    <lineage>
        <taxon>unclassified sequences</taxon>
        <taxon>metagenomes</taxon>
        <taxon>organismal metagenomes</taxon>
    </lineage>
</organism>
<dbReference type="Pfam" id="PF00265">
    <property type="entry name" value="TK"/>
    <property type="match status" value="1"/>
</dbReference>
<proteinExistence type="inferred from homology"/>
<dbReference type="PANTHER" id="PTHR11441:SF0">
    <property type="entry name" value="THYMIDINE KINASE, CYTOSOLIC"/>
    <property type="match status" value="1"/>
</dbReference>
<dbReference type="PIRSF" id="PIRSF035805">
    <property type="entry name" value="TK_cell"/>
    <property type="match status" value="1"/>
</dbReference>
<keyword evidence="4" id="KW-0808">Transferase</keyword>
<reference evidence="8" key="1">
    <citation type="journal article" date="2020" name="Nature">
        <title>Giant virus diversity and host interactions through global metagenomics.</title>
        <authorList>
            <person name="Schulz F."/>
            <person name="Roux S."/>
            <person name="Paez-Espino D."/>
            <person name="Jungbluth S."/>
            <person name="Walsh D.A."/>
            <person name="Denef V.J."/>
            <person name="McMahon K.D."/>
            <person name="Konstantinidis K.T."/>
            <person name="Eloe-Fadrosh E.A."/>
            <person name="Kyrpides N.C."/>
            <person name="Woyke T."/>
        </authorList>
    </citation>
    <scope>NUCLEOTIDE SEQUENCE</scope>
    <source>
        <strain evidence="8">GVMAG-M-3300023179-107</strain>
    </source>
</reference>
<keyword evidence="6" id="KW-0418">Kinase</keyword>
<dbReference type="GO" id="GO:0046104">
    <property type="term" value="P:thymidine metabolic process"/>
    <property type="evidence" value="ECO:0007669"/>
    <property type="project" value="TreeGrafter"/>
</dbReference>
<name>A0A6C0E0G4_9ZZZZ</name>